<dbReference type="Proteomes" id="UP000772812">
    <property type="component" value="Unassembled WGS sequence"/>
</dbReference>
<evidence type="ECO:0000313" key="4">
    <source>
        <dbReference type="EMBL" id="MBK3332848.1"/>
    </source>
</evidence>
<comment type="caution">
    <text evidence="4">The sequence shown here is derived from an EMBL/GenBank/DDBJ whole genome shotgun (WGS) entry which is preliminary data.</text>
</comment>
<dbReference type="InterPro" id="IPR051910">
    <property type="entry name" value="ComF/GntX_DNA_util-trans"/>
</dbReference>
<protein>
    <submittedName>
        <fullName evidence="4">ComF family protein</fullName>
    </submittedName>
</protein>
<accession>A0ABS1GIU8</accession>
<name>A0ABS1GIU8_9AQUI</name>
<gene>
    <name evidence="4" type="ORF">GWK41_07180</name>
</gene>
<dbReference type="Pfam" id="PF18912">
    <property type="entry name" value="DZR_2"/>
    <property type="match status" value="1"/>
</dbReference>
<dbReference type="InterPro" id="IPR044005">
    <property type="entry name" value="DZR_2"/>
</dbReference>
<dbReference type="CDD" id="cd06223">
    <property type="entry name" value="PRTases_typeI"/>
    <property type="match status" value="1"/>
</dbReference>
<dbReference type="InterPro" id="IPR029057">
    <property type="entry name" value="PRTase-like"/>
</dbReference>
<feature type="domain" description="Phosphoribosyltransferase" evidence="2">
    <location>
        <begin position="165"/>
        <end position="213"/>
    </location>
</feature>
<dbReference type="RefSeq" id="WP_200674256.1">
    <property type="nucleotide sequence ID" value="NZ_JAACYA010000002.1"/>
</dbReference>
<evidence type="ECO:0000313" key="5">
    <source>
        <dbReference type="Proteomes" id="UP000772812"/>
    </source>
</evidence>
<dbReference type="InterPro" id="IPR000836">
    <property type="entry name" value="PRTase_dom"/>
</dbReference>
<dbReference type="Gene3D" id="3.40.50.2020">
    <property type="match status" value="1"/>
</dbReference>
<dbReference type="PANTHER" id="PTHR47505">
    <property type="entry name" value="DNA UTILIZATION PROTEIN YHGH"/>
    <property type="match status" value="1"/>
</dbReference>
<dbReference type="SUPFAM" id="SSF53271">
    <property type="entry name" value="PRTase-like"/>
    <property type="match status" value="1"/>
</dbReference>
<keyword evidence="5" id="KW-1185">Reference proteome</keyword>
<comment type="similarity">
    <text evidence="1">Belongs to the ComF/GntX family.</text>
</comment>
<organism evidence="4 5">
    <name type="scientific">Persephonella atlantica</name>
    <dbReference type="NCBI Taxonomy" id="2699429"/>
    <lineage>
        <taxon>Bacteria</taxon>
        <taxon>Pseudomonadati</taxon>
        <taxon>Aquificota</taxon>
        <taxon>Aquificia</taxon>
        <taxon>Aquificales</taxon>
        <taxon>Hydrogenothermaceae</taxon>
        <taxon>Persephonella</taxon>
    </lineage>
</organism>
<dbReference type="PANTHER" id="PTHR47505:SF1">
    <property type="entry name" value="DNA UTILIZATION PROTEIN YHGH"/>
    <property type="match status" value="1"/>
</dbReference>
<feature type="domain" description="Double zinc ribbon" evidence="3">
    <location>
        <begin position="3"/>
        <end position="50"/>
    </location>
</feature>
<evidence type="ECO:0000259" key="3">
    <source>
        <dbReference type="Pfam" id="PF18912"/>
    </source>
</evidence>
<sequence>MNILNAIFPGKCVICGKLFIFEKQNLFCEECLSKIKKEKLIYCKSCGAKEINCQRCIKKRFYDDIQIFRSNDYTLTQLIYWFKIKKFKNLSHLIAEKIKEDITTFTQEKKIDLITFVPLHRKTLKERGFNHLKEILLHIFPSYMIREVVEKVRDTQLQMNLKKAERVTNLDGAFRLSGSVKDKKVLIFDDIMTTGTTMLQMYRTIKKGKPEKIFGYLIGR</sequence>
<dbReference type="Pfam" id="PF00156">
    <property type="entry name" value="Pribosyltran"/>
    <property type="match status" value="1"/>
</dbReference>
<evidence type="ECO:0000259" key="2">
    <source>
        <dbReference type="Pfam" id="PF00156"/>
    </source>
</evidence>
<reference evidence="4 5" key="1">
    <citation type="journal article" date="2021" name="Syst. Appl. Microbiol.">
        <title>Persephonella atlantica sp. nov.: How to adapt to physico-chemical gradients in high temperature hydrothermal habitats.</title>
        <authorList>
            <person name="Francois D.X."/>
            <person name="Godfroy A."/>
            <person name="Mathien C."/>
            <person name="Aube J."/>
            <person name="Cathalot C."/>
            <person name="Lesongeur F."/>
            <person name="L'Haridon S."/>
            <person name="Philippon X."/>
            <person name="Roussel E.G."/>
        </authorList>
    </citation>
    <scope>NUCLEOTIDE SEQUENCE [LARGE SCALE GENOMIC DNA]</scope>
    <source>
        <strain evidence="4 5">MO1340</strain>
    </source>
</reference>
<proteinExistence type="inferred from homology"/>
<evidence type="ECO:0000256" key="1">
    <source>
        <dbReference type="ARBA" id="ARBA00008007"/>
    </source>
</evidence>
<dbReference type="EMBL" id="JAACYA010000002">
    <property type="protein sequence ID" value="MBK3332848.1"/>
    <property type="molecule type" value="Genomic_DNA"/>
</dbReference>